<keyword evidence="7" id="KW-0804">Transcription</keyword>
<evidence type="ECO:0000256" key="5">
    <source>
        <dbReference type="ARBA" id="ARBA00023015"/>
    </source>
</evidence>
<dbReference type="PROSITE" id="PS00676">
    <property type="entry name" value="SIGMA54_INTERACT_2"/>
    <property type="match status" value="1"/>
</dbReference>
<feature type="region of interest" description="Disordered" evidence="9">
    <location>
        <begin position="393"/>
        <end position="431"/>
    </location>
</feature>
<reference evidence="12 13" key="1">
    <citation type="submission" date="2017-06" db="EMBL/GenBank/DDBJ databases">
        <title>Sequencing and comparative analysis of myxobacterial genomes.</title>
        <authorList>
            <person name="Rupp O."/>
            <person name="Goesmann A."/>
            <person name="Sogaard-Andersen L."/>
        </authorList>
    </citation>
    <scope>NUCLEOTIDE SEQUENCE [LARGE SCALE GENOMIC DNA]</scope>
    <source>
        <strain evidence="12 13">DSM 52655</strain>
    </source>
</reference>
<dbReference type="SUPFAM" id="SSF52172">
    <property type="entry name" value="CheY-like"/>
    <property type="match status" value="1"/>
</dbReference>
<organism evidence="12 13">
    <name type="scientific">Cystobacter fuscus</name>
    <dbReference type="NCBI Taxonomy" id="43"/>
    <lineage>
        <taxon>Bacteria</taxon>
        <taxon>Pseudomonadati</taxon>
        <taxon>Myxococcota</taxon>
        <taxon>Myxococcia</taxon>
        <taxon>Myxococcales</taxon>
        <taxon>Cystobacterineae</taxon>
        <taxon>Archangiaceae</taxon>
        <taxon>Cystobacter</taxon>
    </lineage>
</organism>
<dbReference type="GO" id="GO:0005524">
    <property type="term" value="F:ATP binding"/>
    <property type="evidence" value="ECO:0007669"/>
    <property type="project" value="UniProtKB-KW"/>
</dbReference>
<dbReference type="FunFam" id="3.40.50.2300:FF:000018">
    <property type="entry name" value="DNA-binding transcriptional regulator NtrC"/>
    <property type="match status" value="1"/>
</dbReference>
<gene>
    <name evidence="12" type="ORF">CYFUS_001490</name>
</gene>
<dbReference type="Gene3D" id="1.10.8.60">
    <property type="match status" value="1"/>
</dbReference>
<dbReference type="Pfam" id="PF00072">
    <property type="entry name" value="Response_reg"/>
    <property type="match status" value="1"/>
</dbReference>
<dbReference type="Pfam" id="PF02954">
    <property type="entry name" value="HTH_8"/>
    <property type="match status" value="1"/>
</dbReference>
<dbReference type="Gene3D" id="3.40.50.300">
    <property type="entry name" value="P-loop containing nucleotide triphosphate hydrolases"/>
    <property type="match status" value="1"/>
</dbReference>
<feature type="compositionally biased region" description="Low complexity" evidence="9">
    <location>
        <begin position="410"/>
        <end position="422"/>
    </location>
</feature>
<dbReference type="Proteomes" id="UP000217257">
    <property type="component" value="Chromosome"/>
</dbReference>
<feature type="domain" description="Sigma-54 factor interaction" evidence="10">
    <location>
        <begin position="142"/>
        <end position="371"/>
    </location>
</feature>
<dbReference type="PANTHER" id="PTHR32071">
    <property type="entry name" value="TRANSCRIPTIONAL REGULATORY PROTEIN"/>
    <property type="match status" value="1"/>
</dbReference>
<dbReference type="InterPro" id="IPR025944">
    <property type="entry name" value="Sigma_54_int_dom_CS"/>
</dbReference>
<dbReference type="InterPro" id="IPR058031">
    <property type="entry name" value="AAA_lid_NorR"/>
</dbReference>
<evidence type="ECO:0000256" key="2">
    <source>
        <dbReference type="ARBA" id="ARBA00022741"/>
    </source>
</evidence>
<keyword evidence="5" id="KW-0805">Transcription regulation</keyword>
<keyword evidence="4" id="KW-0902">Two-component regulatory system</keyword>
<dbReference type="Gene3D" id="3.40.50.2300">
    <property type="match status" value="1"/>
</dbReference>
<dbReference type="SUPFAM" id="SSF52540">
    <property type="entry name" value="P-loop containing nucleoside triphosphate hydrolases"/>
    <property type="match status" value="1"/>
</dbReference>
<feature type="compositionally biased region" description="Pro residues" evidence="9">
    <location>
        <begin position="397"/>
        <end position="409"/>
    </location>
</feature>
<dbReference type="CDD" id="cd00009">
    <property type="entry name" value="AAA"/>
    <property type="match status" value="1"/>
</dbReference>
<dbReference type="FunFam" id="3.40.50.300:FF:000006">
    <property type="entry name" value="DNA-binding transcriptional regulator NtrC"/>
    <property type="match status" value="1"/>
</dbReference>
<proteinExistence type="predicted"/>
<dbReference type="PRINTS" id="PR01590">
    <property type="entry name" value="HTHFIS"/>
</dbReference>
<dbReference type="PANTHER" id="PTHR32071:SF122">
    <property type="entry name" value="SIGMA FACTOR"/>
    <property type="match status" value="1"/>
</dbReference>
<evidence type="ECO:0000256" key="3">
    <source>
        <dbReference type="ARBA" id="ARBA00022840"/>
    </source>
</evidence>
<evidence type="ECO:0000256" key="8">
    <source>
        <dbReference type="PROSITE-ProRule" id="PRU00169"/>
    </source>
</evidence>
<evidence type="ECO:0000256" key="4">
    <source>
        <dbReference type="ARBA" id="ARBA00023012"/>
    </source>
</evidence>
<evidence type="ECO:0000313" key="13">
    <source>
        <dbReference type="Proteomes" id="UP000217257"/>
    </source>
</evidence>
<dbReference type="RefSeq" id="WP_198316493.1">
    <property type="nucleotide sequence ID" value="NZ_CP022098.1"/>
</dbReference>
<keyword evidence="2" id="KW-0547">Nucleotide-binding</keyword>
<dbReference type="GO" id="GO:0006355">
    <property type="term" value="P:regulation of DNA-templated transcription"/>
    <property type="evidence" value="ECO:0007669"/>
    <property type="project" value="InterPro"/>
</dbReference>
<keyword evidence="1 8" id="KW-0597">Phosphoprotein</keyword>
<dbReference type="SUPFAM" id="SSF46689">
    <property type="entry name" value="Homeodomain-like"/>
    <property type="match status" value="1"/>
</dbReference>
<dbReference type="GO" id="GO:0043565">
    <property type="term" value="F:sequence-specific DNA binding"/>
    <property type="evidence" value="ECO:0007669"/>
    <property type="project" value="InterPro"/>
</dbReference>
<keyword evidence="3" id="KW-0067">ATP-binding</keyword>
<dbReference type="SMART" id="SM00382">
    <property type="entry name" value="AAA"/>
    <property type="match status" value="1"/>
</dbReference>
<dbReference type="PROSITE" id="PS00688">
    <property type="entry name" value="SIGMA54_INTERACT_3"/>
    <property type="match status" value="1"/>
</dbReference>
<dbReference type="Pfam" id="PF00158">
    <property type="entry name" value="Sigma54_activat"/>
    <property type="match status" value="1"/>
</dbReference>
<evidence type="ECO:0000256" key="7">
    <source>
        <dbReference type="ARBA" id="ARBA00023163"/>
    </source>
</evidence>
<evidence type="ECO:0000313" key="12">
    <source>
        <dbReference type="EMBL" id="ATB36076.1"/>
    </source>
</evidence>
<dbReference type="Gene3D" id="1.10.10.60">
    <property type="entry name" value="Homeodomain-like"/>
    <property type="match status" value="1"/>
</dbReference>
<dbReference type="PROSITE" id="PS50110">
    <property type="entry name" value="RESPONSE_REGULATORY"/>
    <property type="match status" value="1"/>
</dbReference>
<dbReference type="GO" id="GO:0000160">
    <property type="term" value="P:phosphorelay signal transduction system"/>
    <property type="evidence" value="ECO:0007669"/>
    <property type="project" value="UniProtKB-KW"/>
</dbReference>
<evidence type="ECO:0000256" key="9">
    <source>
        <dbReference type="SAM" id="MobiDB-lite"/>
    </source>
</evidence>
<dbReference type="InterPro" id="IPR027417">
    <property type="entry name" value="P-loop_NTPase"/>
</dbReference>
<dbReference type="Pfam" id="PF25601">
    <property type="entry name" value="AAA_lid_14"/>
    <property type="match status" value="1"/>
</dbReference>
<evidence type="ECO:0000256" key="6">
    <source>
        <dbReference type="ARBA" id="ARBA00023125"/>
    </source>
</evidence>
<sequence length="472" mass="50781">MAESLKGSVLLVDDDPAVAKVLGALLVQAGLTVQTAARGDEALALLGRKPIDVVVSDVRMPGMGGLELLAEVQRGWPDVPVILLTAHGTVPLAVEAMKAGAADFALKPFDREEILFSIRKALLRAQQHQEATRPLGKESGGFVGQSTAMASVQALLGRAATGTATVLLRGESGTGKELAAKAVHDASPRRGGPFVKLHCAALPDTLLESELFGYEKGAFTGAATRKPGRVELAHGGTLFLDEIGDITPQVQVKLLRLLQEREFERLGGTQTIKVDVRFVAATHRDLEALVREGVFREDLFYRLNVVPVWLPPLRARPEDIEPLVRHFLEVHARANGRPPFVLTPEGLAVLRAQPWPGNVRQLQNFIERLVVLSDGPLLSGEEVLRELDRQPGIAPMAAPPPVPSPPPGLPGSAPASFPAGEGRTLESQRKGMERQALVDALQRAGDNRTLAARLLGISRRTLYNKLEEYGLV</sequence>
<accession>A0A250IYT8</accession>
<dbReference type="InterPro" id="IPR002197">
    <property type="entry name" value="HTH_Fis"/>
</dbReference>
<evidence type="ECO:0000259" key="10">
    <source>
        <dbReference type="PROSITE" id="PS50045"/>
    </source>
</evidence>
<evidence type="ECO:0000259" key="11">
    <source>
        <dbReference type="PROSITE" id="PS50110"/>
    </source>
</evidence>
<feature type="domain" description="Response regulatory" evidence="11">
    <location>
        <begin position="8"/>
        <end position="122"/>
    </location>
</feature>
<feature type="modified residue" description="4-aspartylphosphate" evidence="8">
    <location>
        <position position="57"/>
    </location>
</feature>
<dbReference type="KEGG" id="cfus:CYFUS_001490"/>
<dbReference type="InterPro" id="IPR025943">
    <property type="entry name" value="Sigma_54_int_dom_ATP-bd_2"/>
</dbReference>
<keyword evidence="6" id="KW-0238">DNA-binding</keyword>
<dbReference type="PROSITE" id="PS50045">
    <property type="entry name" value="SIGMA54_INTERACT_4"/>
    <property type="match status" value="1"/>
</dbReference>
<dbReference type="SMART" id="SM00448">
    <property type="entry name" value="REC"/>
    <property type="match status" value="1"/>
</dbReference>
<dbReference type="AlphaFoldDB" id="A0A250IYT8"/>
<dbReference type="EMBL" id="CP022098">
    <property type="protein sequence ID" value="ATB36076.1"/>
    <property type="molecule type" value="Genomic_DNA"/>
</dbReference>
<evidence type="ECO:0000256" key="1">
    <source>
        <dbReference type="ARBA" id="ARBA00022553"/>
    </source>
</evidence>
<dbReference type="InterPro" id="IPR009057">
    <property type="entry name" value="Homeodomain-like_sf"/>
</dbReference>
<protein>
    <submittedName>
        <fullName evidence="12">Sigma-54-dependent Fis family transcriptional regulator</fullName>
    </submittedName>
</protein>
<dbReference type="InterPro" id="IPR003593">
    <property type="entry name" value="AAA+_ATPase"/>
</dbReference>
<dbReference type="InterPro" id="IPR011006">
    <property type="entry name" value="CheY-like_superfamily"/>
</dbReference>
<name>A0A250IYT8_9BACT</name>
<dbReference type="InterPro" id="IPR001789">
    <property type="entry name" value="Sig_transdc_resp-reg_receiver"/>
</dbReference>
<dbReference type="InterPro" id="IPR002078">
    <property type="entry name" value="Sigma_54_int"/>
</dbReference>